<dbReference type="Pfam" id="PF00158">
    <property type="entry name" value="Sigma54_activat"/>
    <property type="match status" value="1"/>
</dbReference>
<organism evidence="4 5">
    <name type="scientific">Megasphaera hexanoica</name>
    <dbReference type="NCBI Taxonomy" id="1675036"/>
    <lineage>
        <taxon>Bacteria</taxon>
        <taxon>Bacillati</taxon>
        <taxon>Bacillota</taxon>
        <taxon>Negativicutes</taxon>
        <taxon>Veillonellales</taxon>
        <taxon>Veillonellaceae</taxon>
        <taxon>Megasphaera</taxon>
    </lineage>
</organism>
<dbReference type="InterPro" id="IPR000014">
    <property type="entry name" value="PAS"/>
</dbReference>
<feature type="domain" description="Sigma-54 factor interaction" evidence="3">
    <location>
        <begin position="323"/>
        <end position="549"/>
    </location>
</feature>
<dbReference type="InterPro" id="IPR025662">
    <property type="entry name" value="Sigma_54_int_dom_ATP-bd_1"/>
</dbReference>
<dbReference type="InterPro" id="IPR025943">
    <property type="entry name" value="Sigma_54_int_dom_ATP-bd_2"/>
</dbReference>
<evidence type="ECO:0000256" key="2">
    <source>
        <dbReference type="ARBA" id="ARBA00022840"/>
    </source>
</evidence>
<dbReference type="InterPro" id="IPR002078">
    <property type="entry name" value="Sigma_54_int"/>
</dbReference>
<gene>
    <name evidence="4" type="ORF">HF872_04085</name>
</gene>
<dbReference type="PROSITE" id="PS00676">
    <property type="entry name" value="SIGMA54_INTERACT_2"/>
    <property type="match status" value="1"/>
</dbReference>
<dbReference type="Gene3D" id="3.40.50.2300">
    <property type="match status" value="1"/>
</dbReference>
<comment type="caution">
    <text evidence="4">The sequence shown here is derived from an EMBL/GenBank/DDBJ whole genome shotgun (WGS) entry which is preliminary data.</text>
</comment>
<dbReference type="GO" id="GO:0005524">
    <property type="term" value="F:ATP binding"/>
    <property type="evidence" value="ECO:0007669"/>
    <property type="project" value="UniProtKB-KW"/>
</dbReference>
<dbReference type="RefSeq" id="WP_170087325.1">
    <property type="nucleotide sequence ID" value="NZ_JABAFG010000005.1"/>
</dbReference>
<protein>
    <submittedName>
        <fullName evidence="4">Sigma 54-interacting transcriptional regulator</fullName>
    </submittedName>
</protein>
<dbReference type="PANTHER" id="PTHR32071">
    <property type="entry name" value="TRANSCRIPTIONAL REGULATORY PROTEIN"/>
    <property type="match status" value="1"/>
</dbReference>
<dbReference type="SUPFAM" id="SSF46689">
    <property type="entry name" value="Homeodomain-like"/>
    <property type="match status" value="1"/>
</dbReference>
<evidence type="ECO:0000313" key="4">
    <source>
        <dbReference type="EMBL" id="NME27802.1"/>
    </source>
</evidence>
<evidence type="ECO:0000313" key="5">
    <source>
        <dbReference type="Proteomes" id="UP000591071"/>
    </source>
</evidence>
<dbReference type="GO" id="GO:0043565">
    <property type="term" value="F:sequence-specific DNA binding"/>
    <property type="evidence" value="ECO:0007669"/>
    <property type="project" value="InterPro"/>
</dbReference>
<evidence type="ECO:0000256" key="1">
    <source>
        <dbReference type="ARBA" id="ARBA00022741"/>
    </source>
</evidence>
<dbReference type="AlphaFoldDB" id="A0A848BPZ5"/>
<dbReference type="Gene3D" id="1.10.10.60">
    <property type="entry name" value="Homeodomain-like"/>
    <property type="match status" value="1"/>
</dbReference>
<dbReference type="SMART" id="SM00382">
    <property type="entry name" value="AAA"/>
    <property type="match status" value="1"/>
</dbReference>
<dbReference type="FunFam" id="3.40.50.300:FF:000006">
    <property type="entry name" value="DNA-binding transcriptional regulator NtrC"/>
    <property type="match status" value="1"/>
</dbReference>
<dbReference type="Gene3D" id="1.10.8.60">
    <property type="match status" value="1"/>
</dbReference>
<sequence>MESIYFLAANETLKEEIEAVLRQASVAEQKNYIPTKVAVLDFPNRFEQGRHLVEQGAQVIITHTGPYYELSQAIRDIPVLCLHYSTSDILYTLHQVENYEKIHLFLSQHVIFNEAMCWPEIRSKMVIHPYSADISPETLGALADAIPESPGTAIVSCLVMPLLTHTRLPVFPITPGESAILSAYQYAHDLVLLNRREQNQISLLSSVLNNVDEGIIIYDKKGNITHFNPKAHHFLKFPRTPDTIQHMFPDLDEALKKPPFFQNRILHCPPYTLVATTRPFTLNDKPYFILNIRDVTELQRLEKNVRYKLSRTGLTARHTFSDILTRDKAMKRCIATAKIMAAYNAPVLIQGESGTGKELFAQSIHNASPRRSGPFVAVNCAALPPELLESELFGYEGGSFTGARKEGKAGLFELAHTGTIFLDEINSMSANIQSKLLRVLETRQVMRIGSDYVIPLDIRIISASNADIIPQIESGRFRRDLYFRLNPLTLDLPSLNERPSDIFYLFSIFLERLTGHAVEIPDALRPVLEKHRWWGNIRELYSVALRYHLYGEQGDPSYGYLFDQAGHGWTRRDADTLHIDLKGLQDTLQQSLIHGLIEQGCSHTQAARILGISRQALYNKLKKES</sequence>
<dbReference type="EMBL" id="JABAFG010000005">
    <property type="protein sequence ID" value="NME27802.1"/>
    <property type="molecule type" value="Genomic_DNA"/>
</dbReference>
<dbReference type="CDD" id="cd00009">
    <property type="entry name" value="AAA"/>
    <property type="match status" value="1"/>
</dbReference>
<dbReference type="SUPFAM" id="SSF159800">
    <property type="entry name" value="PrpR receptor domain-like"/>
    <property type="match status" value="1"/>
</dbReference>
<dbReference type="PANTHER" id="PTHR32071:SF57">
    <property type="entry name" value="C4-DICARBOXYLATE TRANSPORT TRANSCRIPTIONAL REGULATORY PROTEIN DCTD"/>
    <property type="match status" value="1"/>
</dbReference>
<proteinExistence type="predicted"/>
<reference evidence="4 5" key="1">
    <citation type="submission" date="2020-04" db="EMBL/GenBank/DDBJ databases">
        <authorList>
            <person name="Hitch T.C.A."/>
            <person name="Wylensek D."/>
            <person name="Clavel T."/>
        </authorList>
    </citation>
    <scope>NUCLEOTIDE SEQUENCE [LARGE SCALE GENOMIC DNA]</scope>
    <source>
        <strain evidence="4 5">Oil-RF-744-FAT-WT-6-1</strain>
    </source>
</reference>
<dbReference type="Gene3D" id="3.40.50.10660">
    <property type="entry name" value="PrpR receptor domain-like"/>
    <property type="match status" value="1"/>
</dbReference>
<dbReference type="SUPFAM" id="SSF55785">
    <property type="entry name" value="PYP-like sensor domain (PAS domain)"/>
    <property type="match status" value="1"/>
</dbReference>
<name>A0A848BPZ5_9FIRM</name>
<keyword evidence="2" id="KW-0067">ATP-binding</keyword>
<dbReference type="PROSITE" id="PS50045">
    <property type="entry name" value="SIGMA54_INTERACT_4"/>
    <property type="match status" value="1"/>
</dbReference>
<dbReference type="InterPro" id="IPR035965">
    <property type="entry name" value="PAS-like_dom_sf"/>
</dbReference>
<evidence type="ECO:0000259" key="3">
    <source>
        <dbReference type="PROSITE" id="PS50045"/>
    </source>
</evidence>
<dbReference type="GO" id="GO:0006355">
    <property type="term" value="P:regulation of DNA-templated transcription"/>
    <property type="evidence" value="ECO:0007669"/>
    <property type="project" value="InterPro"/>
</dbReference>
<dbReference type="GO" id="GO:0000156">
    <property type="term" value="F:phosphorelay response regulator activity"/>
    <property type="evidence" value="ECO:0007669"/>
    <property type="project" value="InterPro"/>
</dbReference>
<dbReference type="Pfam" id="PF02954">
    <property type="entry name" value="HTH_8"/>
    <property type="match status" value="1"/>
</dbReference>
<dbReference type="Gene3D" id="3.40.50.300">
    <property type="entry name" value="P-loop containing nucleotide triphosphate hydrolases"/>
    <property type="match status" value="1"/>
</dbReference>
<dbReference type="Pfam" id="PF13188">
    <property type="entry name" value="PAS_8"/>
    <property type="match status" value="1"/>
</dbReference>
<keyword evidence="1" id="KW-0547">Nucleotide-binding</keyword>
<dbReference type="Gene3D" id="3.30.450.20">
    <property type="entry name" value="PAS domain"/>
    <property type="match status" value="1"/>
</dbReference>
<dbReference type="InterPro" id="IPR003593">
    <property type="entry name" value="AAA+_ATPase"/>
</dbReference>
<accession>A0A848BPZ5</accession>
<dbReference type="SUPFAM" id="SSF52540">
    <property type="entry name" value="P-loop containing nucleoside triphosphate hydrolases"/>
    <property type="match status" value="1"/>
</dbReference>
<dbReference type="PROSITE" id="PS00675">
    <property type="entry name" value="SIGMA54_INTERACT_1"/>
    <property type="match status" value="1"/>
</dbReference>
<dbReference type="InterPro" id="IPR002197">
    <property type="entry name" value="HTH_Fis"/>
</dbReference>
<dbReference type="InterPro" id="IPR027417">
    <property type="entry name" value="P-loop_NTPase"/>
</dbReference>
<dbReference type="Proteomes" id="UP000591071">
    <property type="component" value="Unassembled WGS sequence"/>
</dbReference>
<dbReference type="InterPro" id="IPR009057">
    <property type="entry name" value="Homeodomain-like_sf"/>
</dbReference>